<keyword evidence="3" id="KW-1185">Reference proteome</keyword>
<dbReference type="Proteomes" id="UP000308092">
    <property type="component" value="Unassembled WGS sequence"/>
</dbReference>
<organism evidence="2 3">
    <name type="scientific">Aspergillus tanneri</name>
    <dbReference type="NCBI Taxonomy" id="1220188"/>
    <lineage>
        <taxon>Eukaryota</taxon>
        <taxon>Fungi</taxon>
        <taxon>Dikarya</taxon>
        <taxon>Ascomycota</taxon>
        <taxon>Pezizomycotina</taxon>
        <taxon>Eurotiomycetes</taxon>
        <taxon>Eurotiomycetidae</taxon>
        <taxon>Eurotiales</taxon>
        <taxon>Aspergillaceae</taxon>
        <taxon>Aspergillus</taxon>
        <taxon>Aspergillus subgen. Circumdati</taxon>
    </lineage>
</organism>
<dbReference type="InterPro" id="IPR036291">
    <property type="entry name" value="NAD(P)-bd_dom_sf"/>
</dbReference>
<proteinExistence type="predicted"/>
<evidence type="ECO:0000313" key="3">
    <source>
        <dbReference type="Proteomes" id="UP000308092"/>
    </source>
</evidence>
<dbReference type="InterPro" id="IPR020843">
    <property type="entry name" value="ER"/>
</dbReference>
<dbReference type="AlphaFoldDB" id="A0A4S3J4J2"/>
<feature type="domain" description="Enoyl reductase (ER)" evidence="1">
    <location>
        <begin position="25"/>
        <end position="348"/>
    </location>
</feature>
<dbReference type="PANTHER" id="PTHR11695">
    <property type="entry name" value="ALCOHOL DEHYDROGENASE RELATED"/>
    <property type="match status" value="1"/>
</dbReference>
<dbReference type="InterPro" id="IPR050700">
    <property type="entry name" value="YIM1/Zinc_Alcohol_DH_Fams"/>
</dbReference>
<protein>
    <recommendedName>
        <fullName evidence="1">Enoyl reductase (ER) domain-containing protein</fullName>
    </recommendedName>
</protein>
<dbReference type="Pfam" id="PF08240">
    <property type="entry name" value="ADH_N"/>
    <property type="match status" value="1"/>
</dbReference>
<name>A0A4S3J4J2_9EURO</name>
<evidence type="ECO:0000313" key="2">
    <source>
        <dbReference type="EMBL" id="THC89793.1"/>
    </source>
</evidence>
<accession>A0A4S3J4J2</accession>
<reference evidence="2 3" key="1">
    <citation type="submission" date="2019-03" db="EMBL/GenBank/DDBJ databases">
        <title>The genome sequence of a newly discovered highly antifungal drug resistant Aspergillus species, Aspergillus tanneri NIH 1004.</title>
        <authorList>
            <person name="Mounaud S."/>
            <person name="Singh I."/>
            <person name="Joardar V."/>
            <person name="Pakala S."/>
            <person name="Pakala S."/>
            <person name="Venepally P."/>
            <person name="Hoover J."/>
            <person name="Nierman W."/>
            <person name="Chung J."/>
            <person name="Losada L."/>
        </authorList>
    </citation>
    <scope>NUCLEOTIDE SEQUENCE [LARGE SCALE GENOMIC DNA]</scope>
    <source>
        <strain evidence="2 3">NIH1004</strain>
    </source>
</reference>
<dbReference type="EMBL" id="SOSA01000603">
    <property type="protein sequence ID" value="THC89793.1"/>
    <property type="molecule type" value="Genomic_DNA"/>
</dbReference>
<dbReference type="VEuPathDB" id="FungiDB:EYZ11_010756"/>
<dbReference type="GO" id="GO:0016491">
    <property type="term" value="F:oxidoreductase activity"/>
    <property type="evidence" value="ECO:0007669"/>
    <property type="project" value="InterPro"/>
</dbReference>
<gene>
    <name evidence="2" type="ORF">EYZ11_010756</name>
</gene>
<dbReference type="SUPFAM" id="SSF51735">
    <property type="entry name" value="NAD(P)-binding Rossmann-fold domains"/>
    <property type="match status" value="1"/>
</dbReference>
<dbReference type="SMART" id="SM00829">
    <property type="entry name" value="PKS_ER"/>
    <property type="match status" value="1"/>
</dbReference>
<dbReference type="Gene3D" id="3.40.50.720">
    <property type="entry name" value="NAD(P)-binding Rossmann-like Domain"/>
    <property type="match status" value="1"/>
</dbReference>
<evidence type="ECO:0000259" key="1">
    <source>
        <dbReference type="SMART" id="SM00829"/>
    </source>
</evidence>
<dbReference type="InterPro" id="IPR013154">
    <property type="entry name" value="ADH-like_N"/>
</dbReference>
<dbReference type="GO" id="GO:0005739">
    <property type="term" value="C:mitochondrion"/>
    <property type="evidence" value="ECO:0007669"/>
    <property type="project" value="TreeGrafter"/>
</dbReference>
<dbReference type="PANTHER" id="PTHR11695:SF294">
    <property type="entry name" value="RETICULON-4-INTERACTING PROTEIN 1, MITOCHONDRIAL"/>
    <property type="match status" value="1"/>
</dbReference>
<sequence>MAADLPKTMQAWKFTSVSPTLEENLSLDHISPLPDNSASLRADQVLVNVLAASLNPIDYKSPEIPFVGRLVSGSPSIPGIDFAGRVAATGPNRKNVASEDLKVGQLVYGRLKGPTKFGTLAEYTIAPRAACVPIPPGVSVIDAASAATAGLTAYQSIMPKIKGGTGERVFINGGSGGCGTFGIQIAKVAGCHVTTSCSTANVELCKSLGADIVIDYSRKDVVAELKKMQPFDLVVDNVGASGDLYFSASSFTKPSALYMQIGSPAITPGFILRNLYKKYWPSRLGGGKRRWEFMHLENKPEDFSQIARWMQEKKVRAVVADVYGMEDKGPVEAFTKLRIGRTRGKIVVKIVDSCEE</sequence>
<dbReference type="CDD" id="cd08267">
    <property type="entry name" value="MDR1"/>
    <property type="match status" value="1"/>
</dbReference>
<dbReference type="Pfam" id="PF13602">
    <property type="entry name" value="ADH_zinc_N_2"/>
    <property type="match status" value="1"/>
</dbReference>
<dbReference type="SUPFAM" id="SSF50129">
    <property type="entry name" value="GroES-like"/>
    <property type="match status" value="1"/>
</dbReference>
<comment type="caution">
    <text evidence="2">The sequence shown here is derived from an EMBL/GenBank/DDBJ whole genome shotgun (WGS) entry which is preliminary data.</text>
</comment>
<dbReference type="InterPro" id="IPR011032">
    <property type="entry name" value="GroES-like_sf"/>
</dbReference>
<dbReference type="STRING" id="1220188.A0A4S3J4J2"/>
<dbReference type="Gene3D" id="3.90.180.10">
    <property type="entry name" value="Medium-chain alcohol dehydrogenases, catalytic domain"/>
    <property type="match status" value="1"/>
</dbReference>